<dbReference type="GO" id="GO:0016787">
    <property type="term" value="F:hydrolase activity"/>
    <property type="evidence" value="ECO:0007669"/>
    <property type="project" value="UniProtKB-KW"/>
</dbReference>
<dbReference type="InterPro" id="IPR050266">
    <property type="entry name" value="AB_hydrolase_sf"/>
</dbReference>
<sequence>MGQEHWLTYRGRDFAKLQYAYFEHSKGKQKTAFIMIHGITAELEHHKEMVDALQVNADLFLPILRGYDRLNKRGDLDYFAQYDDDLLDFIHYVEKLGYDRIVLAGHSMGCANILRLLKNNPEVVDRILFISPFFHPTLPVYRDDATEQFKPETDVHYTVYSKKAGLLMTLYKLNIPHFSHKTVAEIPDEFDAQGVLSLSFRLLASRFLEKLPPDLFEGYSDRIKTLVGADDEVVDAEALASWYKDSFDLEVEIIPDTDHNRILHDEEAHRSIARWLS</sequence>
<dbReference type="InterPro" id="IPR029058">
    <property type="entry name" value="AB_hydrolase_fold"/>
</dbReference>
<dbReference type="AlphaFoldDB" id="A0A4Z0H6T9"/>
<evidence type="ECO:0000313" key="3">
    <source>
        <dbReference type="Proteomes" id="UP000297982"/>
    </source>
</evidence>
<gene>
    <name evidence="2" type="ORF">E4663_06335</name>
</gene>
<name>A0A4Z0H6T9_9BACI</name>
<dbReference type="PANTHER" id="PTHR43798">
    <property type="entry name" value="MONOACYLGLYCEROL LIPASE"/>
    <property type="match status" value="1"/>
</dbReference>
<dbReference type="EMBL" id="SRJC01000001">
    <property type="protein sequence ID" value="TGB05477.1"/>
    <property type="molecule type" value="Genomic_DNA"/>
</dbReference>
<evidence type="ECO:0000259" key="1">
    <source>
        <dbReference type="Pfam" id="PF00561"/>
    </source>
</evidence>
<comment type="caution">
    <text evidence="2">The sequence shown here is derived from an EMBL/GenBank/DDBJ whole genome shotgun (WGS) entry which is preliminary data.</text>
</comment>
<dbReference type="Proteomes" id="UP000297982">
    <property type="component" value="Unassembled WGS sequence"/>
</dbReference>
<dbReference type="STRING" id="192814.GCA_900166575_01671"/>
<reference evidence="2 3" key="1">
    <citation type="journal article" date="2003" name="Int. J. Syst. Evol. Microbiol.">
        <title>Halobacillus salinus sp. nov., isolated from a salt lake on the coast of the East Sea in Korea.</title>
        <authorList>
            <person name="Yoon J.H."/>
            <person name="Kang K.H."/>
            <person name="Park Y.H."/>
        </authorList>
    </citation>
    <scope>NUCLEOTIDE SEQUENCE [LARGE SCALE GENOMIC DNA]</scope>
    <source>
        <strain evidence="2 3">HSL-3</strain>
    </source>
</reference>
<evidence type="ECO:0000313" key="2">
    <source>
        <dbReference type="EMBL" id="TGB05477.1"/>
    </source>
</evidence>
<keyword evidence="3" id="KW-1185">Reference proteome</keyword>
<organism evidence="2 3">
    <name type="scientific">Halobacillus salinus</name>
    <dbReference type="NCBI Taxonomy" id="192814"/>
    <lineage>
        <taxon>Bacteria</taxon>
        <taxon>Bacillati</taxon>
        <taxon>Bacillota</taxon>
        <taxon>Bacilli</taxon>
        <taxon>Bacillales</taxon>
        <taxon>Bacillaceae</taxon>
        <taxon>Halobacillus</taxon>
    </lineage>
</organism>
<protein>
    <submittedName>
        <fullName evidence="2">Alpha/beta fold hydrolase</fullName>
    </submittedName>
</protein>
<dbReference type="InterPro" id="IPR000073">
    <property type="entry name" value="AB_hydrolase_1"/>
</dbReference>
<proteinExistence type="predicted"/>
<keyword evidence="2" id="KW-0378">Hydrolase</keyword>
<feature type="domain" description="AB hydrolase-1" evidence="1">
    <location>
        <begin position="32"/>
        <end position="136"/>
    </location>
</feature>
<dbReference type="PANTHER" id="PTHR43798:SF33">
    <property type="entry name" value="HYDROLASE, PUTATIVE (AFU_ORTHOLOGUE AFUA_2G14860)-RELATED"/>
    <property type="match status" value="1"/>
</dbReference>
<dbReference type="GO" id="GO:0016020">
    <property type="term" value="C:membrane"/>
    <property type="evidence" value="ECO:0007669"/>
    <property type="project" value="TreeGrafter"/>
</dbReference>
<accession>A0A4Z0H6T9</accession>
<dbReference type="Gene3D" id="3.40.50.1820">
    <property type="entry name" value="alpha/beta hydrolase"/>
    <property type="match status" value="1"/>
</dbReference>
<dbReference type="Pfam" id="PF00561">
    <property type="entry name" value="Abhydrolase_1"/>
    <property type="match status" value="1"/>
</dbReference>
<dbReference type="SUPFAM" id="SSF53474">
    <property type="entry name" value="alpha/beta-Hydrolases"/>
    <property type="match status" value="1"/>
</dbReference>